<dbReference type="GO" id="GO:0003697">
    <property type="term" value="F:single-stranded DNA binding"/>
    <property type="evidence" value="ECO:0007669"/>
    <property type="project" value="InterPro"/>
</dbReference>
<dbReference type="Gene3D" id="3.90.198.10">
    <property type="entry name" value="Replication Fork Single-Stranded Dna Binding Protein"/>
    <property type="match status" value="1"/>
</dbReference>
<accession>A0A382E6X9</accession>
<dbReference type="EMBL" id="UINC01042995">
    <property type="protein sequence ID" value="SVB46380.1"/>
    <property type="molecule type" value="Genomic_DNA"/>
</dbReference>
<feature type="domain" description="Bacteriophage T4 Gp32 single-stranded DNA-binding" evidence="3">
    <location>
        <begin position="44"/>
        <end position="240"/>
    </location>
</feature>
<dbReference type="Pfam" id="PF08804">
    <property type="entry name" value="gp32"/>
    <property type="match status" value="1"/>
</dbReference>
<keyword evidence="2" id="KW-0235">DNA replication</keyword>
<dbReference type="GO" id="GO:0039693">
    <property type="term" value="P:viral DNA genome replication"/>
    <property type="evidence" value="ECO:0007669"/>
    <property type="project" value="UniProtKB-KW"/>
</dbReference>
<dbReference type="AlphaFoldDB" id="A0A382E6X9"/>
<dbReference type="InterPro" id="IPR012339">
    <property type="entry name" value="Phage_T4_Gp32_ssDNA-bd"/>
</dbReference>
<protein>
    <recommendedName>
        <fullName evidence="3">Bacteriophage T4 Gp32 single-stranded DNA-binding domain-containing protein</fullName>
    </recommendedName>
</protein>
<gene>
    <name evidence="4" type="ORF">METZ01_LOCUS199234</name>
</gene>
<name>A0A382E6X9_9ZZZZ</name>
<dbReference type="InterPro" id="IPR046395">
    <property type="entry name" value="SSB_T4"/>
</dbReference>
<proteinExistence type="inferred from homology"/>
<keyword evidence="1" id="KW-0678">Repressor</keyword>
<evidence type="ECO:0000256" key="1">
    <source>
        <dbReference type="ARBA" id="ARBA00022491"/>
    </source>
</evidence>
<keyword evidence="2" id="KW-1194">Viral DNA replication</keyword>
<dbReference type="HAMAP" id="MF_04152">
    <property type="entry name" value="SSB_T4"/>
    <property type="match status" value="1"/>
</dbReference>
<evidence type="ECO:0000313" key="4">
    <source>
        <dbReference type="EMBL" id="SVB46380.1"/>
    </source>
</evidence>
<organism evidence="4">
    <name type="scientific">marine metagenome</name>
    <dbReference type="NCBI Taxonomy" id="408172"/>
    <lineage>
        <taxon>unclassified sequences</taxon>
        <taxon>metagenomes</taxon>
        <taxon>ecological metagenomes</taxon>
    </lineage>
</organism>
<sequence length="299" mass="34031">MSFNELKRSRSGFDKLQTALEKDSEASKSFSDDRYWKPELDKSGNGYAVLRFLPAANGEELPWVQYWDHGFQGPGGWFIDKSLTTLNKPCPVSEYNTKLWNTGDEVQKDQARKQKRRLHYVSNVLVVSDPKHPEYEGKVMLYRFGKKIFEKVKDAMQPQFEDEKPLNPFDLWEGADFKLKVRKVDGYWNYDKSEFAASAPLSEDDSELESIYNKQHSLAEIIAPDQFKSYDEMKVKLERVLGITGTVSTATAETIADDNSAGNVATADEQPWADVDTVSTTAKQEDSSLSYFEKLAQDA</sequence>
<evidence type="ECO:0000259" key="3">
    <source>
        <dbReference type="Pfam" id="PF08804"/>
    </source>
</evidence>
<reference evidence="4" key="1">
    <citation type="submission" date="2018-05" db="EMBL/GenBank/DDBJ databases">
        <authorList>
            <person name="Lanie J.A."/>
            <person name="Ng W.-L."/>
            <person name="Kazmierczak K.M."/>
            <person name="Andrzejewski T.M."/>
            <person name="Davidsen T.M."/>
            <person name="Wayne K.J."/>
            <person name="Tettelin H."/>
            <person name="Glass J.I."/>
            <person name="Rusch D."/>
            <person name="Podicherti R."/>
            <person name="Tsui H.-C.T."/>
            <person name="Winkler M.E."/>
        </authorList>
    </citation>
    <scope>NUCLEOTIDE SEQUENCE</scope>
</reference>
<evidence type="ECO:0000256" key="2">
    <source>
        <dbReference type="ARBA" id="ARBA00023109"/>
    </source>
</evidence>
<dbReference type="InterPro" id="IPR012340">
    <property type="entry name" value="NA-bd_OB-fold"/>
</dbReference>
<dbReference type="SUPFAM" id="SSF50249">
    <property type="entry name" value="Nucleic acid-binding proteins"/>
    <property type="match status" value="1"/>
</dbReference>
<dbReference type="InterPro" id="IPR044947">
    <property type="entry name" value="Phage_T4_Gp32_ssDNA-bd_sf"/>
</dbReference>